<dbReference type="PANTHER" id="PTHR42909:SF1">
    <property type="entry name" value="CARBOHYDRATE KINASE PFKB DOMAIN-CONTAINING PROTEIN"/>
    <property type="match status" value="1"/>
</dbReference>
<dbReference type="InterPro" id="IPR015943">
    <property type="entry name" value="WD40/YVTN_repeat-like_dom_sf"/>
</dbReference>
<dbReference type="SUPFAM" id="SSF53613">
    <property type="entry name" value="Ribokinase-like"/>
    <property type="match status" value="1"/>
</dbReference>
<keyword evidence="3" id="KW-0464">Manganese</keyword>
<evidence type="ECO:0000256" key="2">
    <source>
        <dbReference type="ARBA" id="ARBA00022801"/>
    </source>
</evidence>
<evidence type="ECO:0000256" key="1">
    <source>
        <dbReference type="ARBA" id="ARBA00022723"/>
    </source>
</evidence>
<reference evidence="9 10" key="1">
    <citation type="journal article" date="2017" name="BMC Genomics">
        <title>Chromosome level assembly and secondary metabolite potential of the parasitic fungus Cordyceps militaris.</title>
        <authorList>
            <person name="Kramer G.J."/>
            <person name="Nodwell J.R."/>
        </authorList>
    </citation>
    <scope>NUCLEOTIDE SEQUENCE [LARGE SCALE GENOMIC DNA]</scope>
    <source>
        <strain evidence="9 10">ATCC 34164</strain>
    </source>
</reference>
<feature type="region of interest" description="Disordered" evidence="7">
    <location>
        <begin position="935"/>
        <end position="954"/>
    </location>
</feature>
<dbReference type="OrthoDB" id="198885at2759"/>
<keyword evidence="2" id="KW-0378">Hydrolase</keyword>
<dbReference type="GO" id="GO:0016798">
    <property type="term" value="F:hydrolase activity, acting on glycosyl bonds"/>
    <property type="evidence" value="ECO:0007669"/>
    <property type="project" value="UniProtKB-KW"/>
</dbReference>
<dbReference type="VEuPathDB" id="FungiDB:CCM_06297"/>
<dbReference type="Pfam" id="PF04227">
    <property type="entry name" value="Indigoidine_A"/>
    <property type="match status" value="1"/>
</dbReference>
<keyword evidence="1" id="KW-0479">Metal-binding</keyword>
<keyword evidence="6" id="KW-0853">WD repeat</keyword>
<evidence type="ECO:0000259" key="8">
    <source>
        <dbReference type="Pfam" id="PF00294"/>
    </source>
</evidence>
<dbReference type="InterPro" id="IPR011611">
    <property type="entry name" value="PfkB_dom"/>
</dbReference>
<feature type="compositionally biased region" description="Polar residues" evidence="7">
    <location>
        <begin position="416"/>
        <end position="430"/>
    </location>
</feature>
<name>A0A2H4S9I0_CORMI</name>
<dbReference type="Pfam" id="PF00294">
    <property type="entry name" value="PfkB"/>
    <property type="match status" value="1"/>
</dbReference>
<dbReference type="Gene3D" id="3.40.1790.10">
    <property type="entry name" value="Indigoidine synthase domain"/>
    <property type="match status" value="1"/>
</dbReference>
<keyword evidence="4" id="KW-0456">Lyase</keyword>
<dbReference type="GO" id="GO:0005737">
    <property type="term" value="C:cytoplasm"/>
    <property type="evidence" value="ECO:0007669"/>
    <property type="project" value="TreeGrafter"/>
</dbReference>
<dbReference type="SUPFAM" id="SSF50978">
    <property type="entry name" value="WD40 repeat-like"/>
    <property type="match status" value="1"/>
</dbReference>
<dbReference type="SMART" id="SM00320">
    <property type="entry name" value="WD40"/>
    <property type="match status" value="4"/>
</dbReference>
<organism evidence="9 10">
    <name type="scientific">Cordyceps militaris</name>
    <name type="common">Caterpillar fungus</name>
    <name type="synonym">Clavaria militaris</name>
    <dbReference type="NCBI Taxonomy" id="73501"/>
    <lineage>
        <taxon>Eukaryota</taxon>
        <taxon>Fungi</taxon>
        <taxon>Dikarya</taxon>
        <taxon>Ascomycota</taxon>
        <taxon>Pezizomycotina</taxon>
        <taxon>Sordariomycetes</taxon>
        <taxon>Hypocreomycetidae</taxon>
        <taxon>Hypocreales</taxon>
        <taxon>Cordycipitaceae</taxon>
        <taxon>Cordyceps</taxon>
    </lineage>
</organism>
<keyword evidence="5" id="KW-0326">Glycosidase</keyword>
<dbReference type="Gene3D" id="2.130.10.10">
    <property type="entry name" value="YVTN repeat-like/Quinoprotein amine dehydrogenase"/>
    <property type="match status" value="1"/>
</dbReference>
<sequence>MRATLLRLARAPHVRDSRAVCQFQFTSKAGLRSFSSSPAAASGLRELLSVSEEVADAVATNKPVVALESTIYTHGILGNDLAKQHLDLVRRHGGIPAIIAIVDGRPKVGVSYEEILRMIEDKSTVKASRRDIAYLVGMGLAGRKIHGGTTIAGTMLLAKAAGIRVFGTGGLGGVHRGGESSMDVSADLTELGRTRVAVIGSGCKGFLDIPRTLEFLETQGCLVSTFADGRQGSVDFPAFWARESGIKSPLTVTTEKEAASIIYAQETLGIESGMFFANPISEEHGIPATEMQVVIEQAVREANEKGFTGSNNTPYILGRLRELTSEKTVVANKALVHSNIIRATKVSVELSRLLSPKSSQTGSSALLHQPVVVRPQPTEAKTESAPASAPVSNIMVAGSVAVDLSCDYSRPKSGDASPQSHVSNPSRISQSVGGVGRNVAVAAHLASGGSGVQFCSLVGDDVAGQTVLTSLNASGLNTSSIMKLNHQKYPEGRTAQYVAVNDGNKDLVLAMADMNIFSKNSFSDHWRSTVAASKPKWLVVDGNWAPPEIRNWIRAGEDNDAKVAFEPVSAEKSKSLFCPERGLPRLNLYPEPSISLASPNTYELAAMYNTAKDNGYFEPMDWFEVIDAFGMRGARDRFIHLTSVELTDAGVPIQTINLLPYIPTILTKLGSKGVLMTAILGKNDPRLRDRDEEEFILTRSPPTHPVVGGVYMRLFPAVESVKDIVSVNGVGDTFLGVLISGLAQGGRVDKLVDVAQRGAVLTLKSTESVSPDLGTSDVDWTVYFMTHINFNKAVMDHQKIIRPKASSNALKQLFPRRAKFEINDTPTTMAPSKEQYPSGKEFSDGEMSSDVESTSGRAEEGKQKLANPVYEKDSDEEELERLVLGDRAGFRENLFKNDSKDLFGGPGDDMDGDGDLEEVDDDALFMVDTAMPGVKGPVTSAPKGADDPNAPVWEDSDDERLAISLANTSRLRKLRLTEAEDLVSGTEYCRRLRQQYLRLNPSPAWAREAEGRPSKRRRSSAASSDSSDSDSDAFSAEPLEKFLRSATSLGGVGSTKTRRLRPEVLDIQRTREIPDKHKAAVSSLSFHPQYPVLLSASSASILYLHHIAADAQPTPHPRLTSVQARQVDVRRAAFLYPDGDKIVFGGRRRYFHTWDLPSGVVAKTTQVLGHRLEHKTMEHFRLSPCGRYMAVAGSGRKGGGVVNVLSVASTQWIAAARLSSRHGVADFAWWSNGDGLAILGKDGQVGEYSVESQSFVGVWHDEGCVGGIVIALGGHQGPAALGEDRWVAVGSSSGITNIYERSELLRTATDGDDGEQMLKERPSPRRTFEQLVTAITALAFSPDGQLFAFGSQYKKDALRLVHLPTCTVYRNWPTEQTSIGRLTAVAFGRGSDLLAVGNDVGKIRLWDIRS</sequence>
<protein>
    <submittedName>
        <fullName evidence="9">IdgA domain protein</fullName>
    </submittedName>
</protein>
<evidence type="ECO:0000256" key="6">
    <source>
        <dbReference type="PROSITE-ProRule" id="PRU00221"/>
    </source>
</evidence>
<dbReference type="FunFam" id="2.130.10.10:FF:000549">
    <property type="entry name" value="Small nucleolar ribonucleoprotein complex subunit"/>
    <property type="match status" value="1"/>
</dbReference>
<feature type="domain" description="Carbohydrate kinase PfkB" evidence="8">
    <location>
        <begin position="393"/>
        <end position="542"/>
    </location>
</feature>
<evidence type="ECO:0000313" key="9">
    <source>
        <dbReference type="EMBL" id="ATY59752.1"/>
    </source>
</evidence>
<dbReference type="InterPro" id="IPR007342">
    <property type="entry name" value="PsuG"/>
</dbReference>
<accession>A0A2H4S9I0</accession>
<dbReference type="InterPro" id="IPR001680">
    <property type="entry name" value="WD40_rpt"/>
</dbReference>
<dbReference type="VEuPathDB" id="FungiDB:A9K55_003655"/>
<dbReference type="PROSITE" id="PS50294">
    <property type="entry name" value="WD_REPEATS_REGION"/>
    <property type="match status" value="1"/>
</dbReference>
<dbReference type="InterPro" id="IPR022830">
    <property type="entry name" value="Indigdn_synthA-like"/>
</dbReference>
<feature type="region of interest" description="Disordered" evidence="7">
    <location>
        <begin position="410"/>
        <end position="430"/>
    </location>
</feature>
<proteinExistence type="predicted"/>
<evidence type="ECO:0000256" key="5">
    <source>
        <dbReference type="ARBA" id="ARBA00023295"/>
    </source>
</evidence>
<dbReference type="Proteomes" id="UP000323067">
    <property type="component" value="Chromosome iv"/>
</dbReference>
<dbReference type="EMBL" id="CP023322">
    <property type="protein sequence ID" value="ATY59752.1"/>
    <property type="molecule type" value="Genomic_DNA"/>
</dbReference>
<dbReference type="PROSITE" id="PS50082">
    <property type="entry name" value="WD_REPEATS_2"/>
    <property type="match status" value="1"/>
</dbReference>
<dbReference type="InterPro" id="IPR036322">
    <property type="entry name" value="WD40_repeat_dom_sf"/>
</dbReference>
<evidence type="ECO:0000256" key="7">
    <source>
        <dbReference type="SAM" id="MobiDB-lite"/>
    </source>
</evidence>
<dbReference type="Gene3D" id="3.40.1190.20">
    <property type="match status" value="1"/>
</dbReference>
<feature type="region of interest" description="Disordered" evidence="7">
    <location>
        <begin position="821"/>
        <end position="877"/>
    </location>
</feature>
<evidence type="ECO:0000256" key="3">
    <source>
        <dbReference type="ARBA" id="ARBA00023211"/>
    </source>
</evidence>
<dbReference type="CDD" id="cd01941">
    <property type="entry name" value="YeiC_kinase_like"/>
    <property type="match status" value="1"/>
</dbReference>
<feature type="repeat" description="WD" evidence="6">
    <location>
        <begin position="1382"/>
        <end position="1410"/>
    </location>
</feature>
<dbReference type="PANTHER" id="PTHR42909">
    <property type="entry name" value="ZGC:136858"/>
    <property type="match status" value="1"/>
</dbReference>
<dbReference type="GO" id="GO:0004730">
    <property type="term" value="F:pseudouridylate synthase activity"/>
    <property type="evidence" value="ECO:0007669"/>
    <property type="project" value="InterPro"/>
</dbReference>
<feature type="region of interest" description="Disordered" evidence="7">
    <location>
        <begin position="1004"/>
        <end position="1033"/>
    </location>
</feature>
<gene>
    <name evidence="9" type="ORF">A9K55_003655</name>
</gene>
<evidence type="ECO:0000256" key="4">
    <source>
        <dbReference type="ARBA" id="ARBA00023239"/>
    </source>
</evidence>
<dbReference type="GO" id="GO:0046872">
    <property type="term" value="F:metal ion binding"/>
    <property type="evidence" value="ECO:0007669"/>
    <property type="project" value="UniProtKB-KW"/>
</dbReference>
<evidence type="ECO:0000313" key="10">
    <source>
        <dbReference type="Proteomes" id="UP000323067"/>
    </source>
</evidence>
<dbReference type="SUPFAM" id="SSF110581">
    <property type="entry name" value="Indigoidine synthase A-like"/>
    <property type="match status" value="1"/>
</dbReference>
<dbReference type="InterPro" id="IPR029056">
    <property type="entry name" value="Ribokinase-like"/>
</dbReference>
<feature type="compositionally biased region" description="Low complexity" evidence="7">
    <location>
        <begin position="1020"/>
        <end position="1033"/>
    </location>
</feature>